<feature type="compositionally biased region" description="Acidic residues" evidence="1">
    <location>
        <begin position="525"/>
        <end position="542"/>
    </location>
</feature>
<organism evidence="3 4">
    <name type="scientific">Hordeum vulgare subsp. vulgare</name>
    <name type="common">Domesticated barley</name>
    <dbReference type="NCBI Taxonomy" id="112509"/>
    <lineage>
        <taxon>Eukaryota</taxon>
        <taxon>Viridiplantae</taxon>
        <taxon>Streptophyta</taxon>
        <taxon>Embryophyta</taxon>
        <taxon>Tracheophyta</taxon>
        <taxon>Spermatophyta</taxon>
        <taxon>Magnoliopsida</taxon>
        <taxon>Liliopsida</taxon>
        <taxon>Poales</taxon>
        <taxon>Poaceae</taxon>
        <taxon>BOP clade</taxon>
        <taxon>Pooideae</taxon>
        <taxon>Triticodae</taxon>
        <taxon>Triticeae</taxon>
        <taxon>Hordeinae</taxon>
        <taxon>Hordeum</taxon>
    </lineage>
</organism>
<feature type="region of interest" description="Disordered" evidence="1">
    <location>
        <begin position="490"/>
        <end position="599"/>
    </location>
</feature>
<accession>A0A8I6X4Z0</accession>
<name>A0A8I6X4Z0_HORVV</name>
<dbReference type="Proteomes" id="UP000011116">
    <property type="component" value="Chromosome 3H"/>
</dbReference>
<dbReference type="EnsemblPlants" id="HORVU.MOREX.r3.3HG0236650.1">
    <property type="protein sequence ID" value="HORVU.MOREX.r3.3HG0236650.1"/>
    <property type="gene ID" value="HORVU.MOREX.r3.3HG0236650"/>
</dbReference>
<dbReference type="InterPro" id="IPR044824">
    <property type="entry name" value="MAIN-like"/>
</dbReference>
<dbReference type="GO" id="GO:0010073">
    <property type="term" value="P:meristem maintenance"/>
    <property type="evidence" value="ECO:0007669"/>
    <property type="project" value="InterPro"/>
</dbReference>
<evidence type="ECO:0000259" key="2">
    <source>
        <dbReference type="Pfam" id="PF10536"/>
    </source>
</evidence>
<feature type="compositionally biased region" description="Low complexity" evidence="1">
    <location>
        <begin position="494"/>
        <end position="520"/>
    </location>
</feature>
<dbReference type="Gramene" id="HORVU.MOREX.r3.3HG0236650.1">
    <property type="protein sequence ID" value="HORVU.MOREX.r3.3HG0236650.1"/>
    <property type="gene ID" value="HORVU.MOREX.r3.3HG0236650"/>
</dbReference>
<keyword evidence="4" id="KW-1185">Reference proteome</keyword>
<dbReference type="InterPro" id="IPR019557">
    <property type="entry name" value="AminoTfrase-like_pln_mobile"/>
</dbReference>
<dbReference type="Pfam" id="PF10536">
    <property type="entry name" value="PMD"/>
    <property type="match status" value="1"/>
</dbReference>
<evidence type="ECO:0000313" key="3">
    <source>
        <dbReference type="EnsemblPlants" id="HORVU.MOREX.r3.3HG0236650.1"/>
    </source>
</evidence>
<dbReference type="AlphaFoldDB" id="A0A8I6X4Z0"/>
<protein>
    <recommendedName>
        <fullName evidence="2">Aminotransferase-like plant mobile domain-containing protein</fullName>
    </recommendedName>
</protein>
<reference evidence="4" key="1">
    <citation type="journal article" date="2012" name="Nature">
        <title>A physical, genetic and functional sequence assembly of the barley genome.</title>
        <authorList>
            <consortium name="The International Barley Genome Sequencing Consortium"/>
            <person name="Mayer K.F."/>
            <person name="Waugh R."/>
            <person name="Brown J.W."/>
            <person name="Schulman A."/>
            <person name="Langridge P."/>
            <person name="Platzer M."/>
            <person name="Fincher G.B."/>
            <person name="Muehlbauer G.J."/>
            <person name="Sato K."/>
            <person name="Close T.J."/>
            <person name="Wise R.P."/>
            <person name="Stein N."/>
        </authorList>
    </citation>
    <scope>NUCLEOTIDE SEQUENCE [LARGE SCALE GENOMIC DNA]</scope>
    <source>
        <strain evidence="4">cv. Morex</strain>
    </source>
</reference>
<reference evidence="3" key="2">
    <citation type="submission" date="2020-10" db="EMBL/GenBank/DDBJ databases">
        <authorList>
            <person name="Scholz U."/>
            <person name="Mascher M."/>
            <person name="Fiebig A."/>
        </authorList>
    </citation>
    <scope>NUCLEOTIDE SEQUENCE [LARGE SCALE GENOMIC DNA]</scope>
    <source>
        <strain evidence="3">cv. Morex</strain>
    </source>
</reference>
<dbReference type="PANTHER" id="PTHR46033">
    <property type="entry name" value="PROTEIN MAIN-LIKE 2"/>
    <property type="match status" value="1"/>
</dbReference>
<feature type="domain" description="Aminotransferase-like plant mobile" evidence="2">
    <location>
        <begin position="13"/>
        <end position="358"/>
    </location>
</feature>
<dbReference type="PANTHER" id="PTHR46033:SF8">
    <property type="entry name" value="PROTEIN MAINTENANCE OF MERISTEMS-LIKE"/>
    <property type="match status" value="1"/>
</dbReference>
<sequence>MLNFKGTPPWLNATALTSLTDRWRPETHSFHLPLGEMSITLEDIAMIFGLPIEGRALTGKVRAAGRRQRVAALVGVEPEPWIDETRKDPRPSGVLFSWIQRHFHRCPRDASPLVVERFARAYLWNLLTQVVFPDGTGDTASWMFLDPLRDWDVKWSWGSAALAFLYRQLDGACMRSKPTSCLGGFVWALQVWMWERIPVGRNFSLAPEEPWKYPFDGDEERYPTIAHTWANVQWTSIVTMGRDKAYISELDMLTYEQVNWRPYTVLRQYPLSNMCLRDQHLWRVRCPMICFYAVEWHLPHRVSKQFGVQQRTPPDYVETSVKLHKTNRQSNKTVINWEEHHITWVDMWNAQRQHRVENDETPDTDEAAYLRHLEWMRTEYRVIHKAAWTRSDCLDLLPSEAADDAFNNSIRETVGAHLDYGPLHDRVGTELCRCINESNVVLARVPCPQTDGLVRTTLQKVANRCRTLAALLSCHGVSSTDVRARAQYTMDVQSSARPSASRPRASSARPSSSRAHVSSSRAHEEEIEEEDESDNEAADPDFIEFGASQMEDAPQSSQPTQPTEETRRASSRNIRRPGWQNTREGYVTKGKMAAKRGRK</sequence>
<evidence type="ECO:0000313" key="4">
    <source>
        <dbReference type="Proteomes" id="UP000011116"/>
    </source>
</evidence>
<reference evidence="3" key="3">
    <citation type="submission" date="2022-01" db="UniProtKB">
        <authorList>
            <consortium name="EnsemblPlants"/>
        </authorList>
    </citation>
    <scope>IDENTIFICATION</scope>
    <source>
        <strain evidence="3">subsp. vulgare</strain>
    </source>
</reference>
<proteinExistence type="predicted"/>
<evidence type="ECO:0000256" key="1">
    <source>
        <dbReference type="SAM" id="MobiDB-lite"/>
    </source>
</evidence>
<feature type="compositionally biased region" description="Polar residues" evidence="1">
    <location>
        <begin position="554"/>
        <end position="563"/>
    </location>
</feature>